<feature type="region of interest" description="Disordered" evidence="3">
    <location>
        <begin position="277"/>
        <end position="418"/>
    </location>
</feature>
<dbReference type="KEGG" id="cme:CYME_CMO235C"/>
<dbReference type="Pfam" id="PF13519">
    <property type="entry name" value="VWA_2"/>
    <property type="match status" value="2"/>
</dbReference>
<evidence type="ECO:0000313" key="6">
    <source>
        <dbReference type="Proteomes" id="UP000007014"/>
    </source>
</evidence>
<dbReference type="PROSITE" id="PS50330">
    <property type="entry name" value="UIM"/>
    <property type="match status" value="2"/>
</dbReference>
<evidence type="ECO:0000256" key="2">
    <source>
        <dbReference type="ARBA" id="ARBA00022942"/>
    </source>
</evidence>
<dbReference type="GO" id="GO:0008540">
    <property type="term" value="C:proteasome regulatory particle, base subcomplex"/>
    <property type="evidence" value="ECO:0007669"/>
    <property type="project" value="TreeGrafter"/>
</dbReference>
<accession>M1VJP9</accession>
<dbReference type="GO" id="GO:0005634">
    <property type="term" value="C:nucleus"/>
    <property type="evidence" value="ECO:0007669"/>
    <property type="project" value="TreeGrafter"/>
</dbReference>
<feature type="compositionally biased region" description="Polar residues" evidence="3">
    <location>
        <begin position="318"/>
        <end position="327"/>
    </location>
</feature>
<gene>
    <name evidence="5" type="ORF">CYME_CMO235C</name>
</gene>
<dbReference type="InterPro" id="IPR003903">
    <property type="entry name" value="UIM_dom"/>
</dbReference>
<dbReference type="InterPro" id="IPR002035">
    <property type="entry name" value="VWF_A"/>
</dbReference>
<dbReference type="eggNOG" id="KOG2884">
    <property type="taxonomic scope" value="Eukaryota"/>
</dbReference>
<dbReference type="AlphaFoldDB" id="M1VJP9"/>
<proteinExistence type="inferred from homology"/>
<organism evidence="5 6">
    <name type="scientific">Cyanidioschyzon merolae (strain NIES-3377 / 10D)</name>
    <name type="common">Unicellular red alga</name>
    <dbReference type="NCBI Taxonomy" id="280699"/>
    <lineage>
        <taxon>Eukaryota</taxon>
        <taxon>Rhodophyta</taxon>
        <taxon>Bangiophyceae</taxon>
        <taxon>Cyanidiales</taxon>
        <taxon>Cyanidiaceae</taxon>
        <taxon>Cyanidioschyzon</taxon>
    </lineage>
</organism>
<reference evidence="5 6" key="2">
    <citation type="journal article" date="2007" name="BMC Biol.">
        <title>A 100%-complete sequence reveals unusually simple genomic features in the hot-spring red alga Cyanidioschyzon merolae.</title>
        <authorList>
            <person name="Nozaki H."/>
            <person name="Takano H."/>
            <person name="Misumi O."/>
            <person name="Terasawa K."/>
            <person name="Matsuzaki M."/>
            <person name="Maruyama S."/>
            <person name="Nishida K."/>
            <person name="Yagisawa F."/>
            <person name="Yoshida Y."/>
            <person name="Fujiwara T."/>
            <person name="Takio S."/>
            <person name="Tamura K."/>
            <person name="Chung S.J."/>
            <person name="Nakamura S."/>
            <person name="Kuroiwa H."/>
            <person name="Tanaka K."/>
            <person name="Sato N."/>
            <person name="Kuroiwa T."/>
        </authorList>
    </citation>
    <scope>NUCLEOTIDE SEQUENCE [LARGE SCALE GENOMIC DNA]</scope>
    <source>
        <strain evidence="5 6">10D</strain>
    </source>
</reference>
<feature type="compositionally biased region" description="Polar residues" evidence="3">
    <location>
        <begin position="381"/>
        <end position="396"/>
    </location>
</feature>
<dbReference type="GO" id="GO:0031593">
    <property type="term" value="F:polyubiquitin modification-dependent protein binding"/>
    <property type="evidence" value="ECO:0007669"/>
    <property type="project" value="TreeGrafter"/>
</dbReference>
<dbReference type="FunFam" id="3.40.50.410:FF:000005">
    <property type="entry name" value="26S proteasome non-ATPase regulatory subunit 4"/>
    <property type="match status" value="1"/>
</dbReference>
<dbReference type="SMART" id="SM00726">
    <property type="entry name" value="UIM"/>
    <property type="match status" value="2"/>
</dbReference>
<comment type="similarity">
    <text evidence="1">Belongs to the proteasome subunit S5A family.</text>
</comment>
<dbReference type="InterPro" id="IPR036465">
    <property type="entry name" value="vWFA_dom_sf"/>
</dbReference>
<sequence length="418" mass="43761">MVLEATMICIDNSEWMRNGDVAPSRMDAQLDAVNLLCNVKLDENPENTVGLLTLAGLPGGGALWTANHSASAAAEGRPRWLGTGAVCRVLITQTRDPGRVLSAMHQVIVEGEVDFIGGLQKAQLALKHRQNRNQRQRIICFIASPVAATAEELVQLGRNLKKNNVAVDVVLFGSEWSENEEKMKGFIQSVNVDDNSHLITVPPGTALLAEALMTTPLMQSEQALMAGAAGSDARLSGTGIGAFSGGAADIGGFGFDPSADPELALALQMSLEEERNRQAAAAAGAGSGADAVENNAPGSSSMTMEVVNDRSQAAAVDSRTSLQSRSEAGSIGHRPDSSAAATADSEVAESSDLGNANSDIVNDEDEQMDEELRLAIELSKQEASTGGRQPRSSSGQALAPEDQSPDDSKKKSEPRGST</sequence>
<dbReference type="Gene3D" id="1.10.287.3990">
    <property type="match status" value="1"/>
</dbReference>
<feature type="domain" description="VWFA" evidence="4">
    <location>
        <begin position="6"/>
        <end position="58"/>
    </location>
</feature>
<dbReference type="Gene3D" id="3.40.50.410">
    <property type="entry name" value="von Willebrand factor, type A domain"/>
    <property type="match status" value="1"/>
</dbReference>
<dbReference type="SUPFAM" id="SSF53300">
    <property type="entry name" value="vWA-like"/>
    <property type="match status" value="1"/>
</dbReference>
<dbReference type="GO" id="GO:0043161">
    <property type="term" value="P:proteasome-mediated ubiquitin-dependent protein catabolic process"/>
    <property type="evidence" value="ECO:0007669"/>
    <property type="project" value="TreeGrafter"/>
</dbReference>
<dbReference type="GO" id="GO:0005829">
    <property type="term" value="C:cytosol"/>
    <property type="evidence" value="ECO:0007669"/>
    <property type="project" value="TreeGrafter"/>
</dbReference>
<dbReference type="PANTHER" id="PTHR10223:SF0">
    <property type="entry name" value="26S PROTEASOME NON-ATPASE REGULATORY SUBUNIT 4"/>
    <property type="match status" value="1"/>
</dbReference>
<dbReference type="PANTHER" id="PTHR10223">
    <property type="entry name" value="26S PROTEASOME NON-ATPASE REGULATORY SUBUNIT 4"/>
    <property type="match status" value="1"/>
</dbReference>
<dbReference type="HOGENOM" id="CLU_033293_0_0_1"/>
<dbReference type="InterPro" id="IPR027040">
    <property type="entry name" value="PSMD4"/>
</dbReference>
<dbReference type="RefSeq" id="XP_005537619.1">
    <property type="nucleotide sequence ID" value="XM_005537562.1"/>
</dbReference>
<evidence type="ECO:0000256" key="1">
    <source>
        <dbReference type="ARBA" id="ARBA00005574"/>
    </source>
</evidence>
<dbReference type="GeneID" id="16995725"/>
<dbReference type="Proteomes" id="UP000007014">
    <property type="component" value="Chromosome 15"/>
</dbReference>
<name>M1VJP9_CYAM1</name>
<dbReference type="OMA" id="QMSMQDQ"/>
<dbReference type="Gramene" id="CMO235CT">
    <property type="protein sequence ID" value="CMO235CT"/>
    <property type="gene ID" value="CMO235C"/>
</dbReference>
<protein>
    <submittedName>
        <fullName evidence="5">26S proteasome regulatory subunit RPN10</fullName>
    </submittedName>
</protein>
<evidence type="ECO:0000259" key="4">
    <source>
        <dbReference type="Pfam" id="PF13519"/>
    </source>
</evidence>
<feature type="compositionally biased region" description="Low complexity" evidence="3">
    <location>
        <begin position="279"/>
        <end position="291"/>
    </location>
</feature>
<feature type="domain" description="VWFA" evidence="4">
    <location>
        <begin position="87"/>
        <end position="141"/>
    </location>
</feature>
<evidence type="ECO:0000313" key="5">
    <source>
        <dbReference type="EMBL" id="BAM81583.1"/>
    </source>
</evidence>
<dbReference type="OrthoDB" id="1731724at2759"/>
<dbReference type="STRING" id="280699.M1VJP9"/>
<keyword evidence="6" id="KW-1185">Reference proteome</keyword>
<reference evidence="5 6" key="1">
    <citation type="journal article" date="2004" name="Nature">
        <title>Genome sequence of the ultrasmall unicellular red alga Cyanidioschyzon merolae 10D.</title>
        <authorList>
            <person name="Matsuzaki M."/>
            <person name="Misumi O."/>
            <person name="Shin-i T."/>
            <person name="Maruyama S."/>
            <person name="Takahara M."/>
            <person name="Miyagishima S."/>
            <person name="Mori T."/>
            <person name="Nishida K."/>
            <person name="Yagisawa F."/>
            <person name="Nishida K."/>
            <person name="Yoshida Y."/>
            <person name="Nishimura Y."/>
            <person name="Nakao S."/>
            <person name="Kobayashi T."/>
            <person name="Momoyama Y."/>
            <person name="Higashiyama T."/>
            <person name="Minoda A."/>
            <person name="Sano M."/>
            <person name="Nomoto H."/>
            <person name="Oishi K."/>
            <person name="Hayashi H."/>
            <person name="Ohta F."/>
            <person name="Nishizaka S."/>
            <person name="Haga S."/>
            <person name="Miura S."/>
            <person name="Morishita T."/>
            <person name="Kabeya Y."/>
            <person name="Terasawa K."/>
            <person name="Suzuki Y."/>
            <person name="Ishii Y."/>
            <person name="Asakawa S."/>
            <person name="Takano H."/>
            <person name="Ohta N."/>
            <person name="Kuroiwa H."/>
            <person name="Tanaka K."/>
            <person name="Shimizu N."/>
            <person name="Sugano S."/>
            <person name="Sato N."/>
            <person name="Nozaki H."/>
            <person name="Ogasawara N."/>
            <person name="Kohara Y."/>
            <person name="Kuroiwa T."/>
        </authorList>
    </citation>
    <scope>NUCLEOTIDE SEQUENCE [LARGE SCALE GENOMIC DNA]</scope>
    <source>
        <strain evidence="5 6">10D</strain>
    </source>
</reference>
<keyword evidence="2 5" id="KW-0647">Proteasome</keyword>
<dbReference type="EMBL" id="AP006497">
    <property type="protein sequence ID" value="BAM81583.1"/>
    <property type="molecule type" value="Genomic_DNA"/>
</dbReference>
<evidence type="ECO:0000256" key="3">
    <source>
        <dbReference type="SAM" id="MobiDB-lite"/>
    </source>
</evidence>
<feature type="compositionally biased region" description="Basic and acidic residues" evidence="3">
    <location>
        <begin position="406"/>
        <end position="418"/>
    </location>
</feature>